<proteinExistence type="inferred from homology"/>
<comment type="similarity">
    <text evidence="1 5">Belongs to the polypeptide deformylase family.</text>
</comment>
<dbReference type="RefSeq" id="WP_013561519.1">
    <property type="nucleotide sequence ID" value="NC_014960.1"/>
</dbReference>
<dbReference type="HOGENOM" id="CLU_061901_5_2_0"/>
<dbReference type="GO" id="GO:0042586">
    <property type="term" value="F:peptide deformylase activity"/>
    <property type="evidence" value="ECO:0007669"/>
    <property type="project" value="UniProtKB-UniRule"/>
</dbReference>
<feature type="binding site" evidence="5">
    <location>
        <position position="145"/>
    </location>
    <ligand>
        <name>Fe cation</name>
        <dbReference type="ChEBI" id="CHEBI:24875"/>
    </ligand>
</feature>
<sequence>MAVRTIVTVPDPVLRRKAKKVTTFDKDLQVLIDDMIETMRAAPGVGLAAPQVGVSQRVIVVEYGEGEEEDENVPKKLYAVVNPEIVEASPERVTGVEGCLSIPRMMGEVERHERIVVKGLNRYGKPVKYKLSGWTARIFQHEIDHLEGILYTDRATSVWIPKEEEEVQDNV</sequence>
<dbReference type="Gene3D" id="3.90.45.10">
    <property type="entry name" value="Peptide deformylase"/>
    <property type="match status" value="1"/>
</dbReference>
<dbReference type="HAMAP" id="MF_00163">
    <property type="entry name" value="Pep_deformylase"/>
    <property type="match status" value="1"/>
</dbReference>
<dbReference type="KEGG" id="atm:ANT_31550"/>
<dbReference type="FunFam" id="3.90.45.10:FF:000003">
    <property type="entry name" value="Peptide deformylase"/>
    <property type="match status" value="1"/>
</dbReference>
<reference evidence="6 7" key="1">
    <citation type="submission" date="2010-12" db="EMBL/GenBank/DDBJ databases">
        <title>Whole genome sequence of Anaerolinea thermophila UNI-1.</title>
        <authorList>
            <person name="Narita-Yamada S."/>
            <person name="Kishi E."/>
            <person name="Watanabe Y."/>
            <person name="Takasaki K."/>
            <person name="Ankai A."/>
            <person name="Oguchi A."/>
            <person name="Fukui S."/>
            <person name="Takahashi M."/>
            <person name="Yashiro I."/>
            <person name="Hosoyama A."/>
            <person name="Sekiguchi Y."/>
            <person name="Hanada S."/>
            <person name="Fujita N."/>
        </authorList>
    </citation>
    <scope>NUCLEOTIDE SEQUENCE [LARGE SCALE GENOMIC DNA]</scope>
    <source>
        <strain evidence="7">DSM 14523 / JCM 11388 / NBRC 100420 / UNI-1</strain>
    </source>
</reference>
<evidence type="ECO:0000313" key="6">
    <source>
        <dbReference type="EMBL" id="BAJ65179.1"/>
    </source>
</evidence>
<keyword evidence="2 5" id="KW-0479">Metal-binding</keyword>
<evidence type="ECO:0000256" key="1">
    <source>
        <dbReference type="ARBA" id="ARBA00010759"/>
    </source>
</evidence>
<dbReference type="Pfam" id="PF01327">
    <property type="entry name" value="Pep_deformylase"/>
    <property type="match status" value="1"/>
</dbReference>
<comment type="function">
    <text evidence="5">Removes the formyl group from the N-terminal Met of newly synthesized proteins. Requires at least a dipeptide for an efficient rate of reaction. N-terminal L-methionine is a prerequisite for activity but the enzyme has broad specificity at other positions.</text>
</comment>
<dbReference type="Proteomes" id="UP000008922">
    <property type="component" value="Chromosome"/>
</dbReference>
<name>E8N329_ANATU</name>
<gene>
    <name evidence="5 6" type="primary">def</name>
    <name evidence="6" type="ordered locus">ANT_31550</name>
</gene>
<dbReference type="GO" id="GO:0006412">
    <property type="term" value="P:translation"/>
    <property type="evidence" value="ECO:0007669"/>
    <property type="project" value="UniProtKB-UniRule"/>
</dbReference>
<evidence type="ECO:0000313" key="7">
    <source>
        <dbReference type="Proteomes" id="UP000008922"/>
    </source>
</evidence>
<dbReference type="PIRSF" id="PIRSF004749">
    <property type="entry name" value="Pep_def"/>
    <property type="match status" value="1"/>
</dbReference>
<keyword evidence="4 5" id="KW-0648">Protein biosynthesis</keyword>
<dbReference type="EC" id="3.5.1.88" evidence="5"/>
<dbReference type="InterPro" id="IPR023635">
    <property type="entry name" value="Peptide_deformylase"/>
</dbReference>
<keyword evidence="3 5" id="KW-0378">Hydrolase</keyword>
<dbReference type="PANTHER" id="PTHR10458">
    <property type="entry name" value="PEPTIDE DEFORMYLASE"/>
    <property type="match status" value="1"/>
</dbReference>
<dbReference type="OrthoDB" id="9784988at2"/>
<dbReference type="EMBL" id="AP012029">
    <property type="protein sequence ID" value="BAJ65179.1"/>
    <property type="molecule type" value="Genomic_DNA"/>
</dbReference>
<comment type="cofactor">
    <cofactor evidence="5">
        <name>Fe(2+)</name>
        <dbReference type="ChEBI" id="CHEBI:29033"/>
    </cofactor>
    <text evidence="5">Binds 1 Fe(2+) ion.</text>
</comment>
<dbReference type="NCBIfam" id="NF001159">
    <property type="entry name" value="PRK00150.1-3"/>
    <property type="match status" value="1"/>
</dbReference>
<dbReference type="PRINTS" id="PR01576">
    <property type="entry name" value="PDEFORMYLASE"/>
</dbReference>
<evidence type="ECO:0000256" key="5">
    <source>
        <dbReference type="HAMAP-Rule" id="MF_00163"/>
    </source>
</evidence>
<dbReference type="SUPFAM" id="SSF56420">
    <property type="entry name" value="Peptide deformylase"/>
    <property type="match status" value="1"/>
</dbReference>
<dbReference type="InParanoid" id="E8N329"/>
<dbReference type="NCBIfam" id="TIGR00079">
    <property type="entry name" value="pept_deformyl"/>
    <property type="match status" value="1"/>
</dbReference>
<comment type="catalytic activity">
    <reaction evidence="5">
        <text>N-terminal N-formyl-L-methionyl-[peptide] + H2O = N-terminal L-methionyl-[peptide] + formate</text>
        <dbReference type="Rhea" id="RHEA:24420"/>
        <dbReference type="Rhea" id="RHEA-COMP:10639"/>
        <dbReference type="Rhea" id="RHEA-COMP:10640"/>
        <dbReference type="ChEBI" id="CHEBI:15377"/>
        <dbReference type="ChEBI" id="CHEBI:15740"/>
        <dbReference type="ChEBI" id="CHEBI:49298"/>
        <dbReference type="ChEBI" id="CHEBI:64731"/>
        <dbReference type="EC" id="3.5.1.88"/>
    </reaction>
</comment>
<protein>
    <recommendedName>
        <fullName evidence="5">Peptide deformylase</fullName>
        <shortName evidence="5">PDF</shortName>
        <ecNumber evidence="5">3.5.1.88</ecNumber>
    </recommendedName>
    <alternativeName>
        <fullName evidence="5">Polypeptide deformylase</fullName>
    </alternativeName>
</protein>
<dbReference type="InterPro" id="IPR036821">
    <property type="entry name" value="Peptide_deformylase_sf"/>
</dbReference>
<evidence type="ECO:0000256" key="4">
    <source>
        <dbReference type="ARBA" id="ARBA00022917"/>
    </source>
</evidence>
<keyword evidence="7" id="KW-1185">Reference proteome</keyword>
<dbReference type="PANTHER" id="PTHR10458:SF22">
    <property type="entry name" value="PEPTIDE DEFORMYLASE"/>
    <property type="match status" value="1"/>
</dbReference>
<dbReference type="CDD" id="cd00487">
    <property type="entry name" value="Pep_deformylase"/>
    <property type="match status" value="1"/>
</dbReference>
<organism evidence="6 7">
    <name type="scientific">Anaerolinea thermophila (strain DSM 14523 / JCM 11388 / NBRC 100420 / UNI-1)</name>
    <dbReference type="NCBI Taxonomy" id="926569"/>
    <lineage>
        <taxon>Bacteria</taxon>
        <taxon>Bacillati</taxon>
        <taxon>Chloroflexota</taxon>
        <taxon>Anaerolineae</taxon>
        <taxon>Anaerolineales</taxon>
        <taxon>Anaerolineaceae</taxon>
        <taxon>Anaerolinea</taxon>
    </lineage>
</organism>
<evidence type="ECO:0000256" key="3">
    <source>
        <dbReference type="ARBA" id="ARBA00022801"/>
    </source>
</evidence>
<feature type="active site" evidence="5">
    <location>
        <position position="142"/>
    </location>
</feature>
<feature type="binding site" evidence="5">
    <location>
        <position position="141"/>
    </location>
    <ligand>
        <name>Fe cation</name>
        <dbReference type="ChEBI" id="CHEBI:24875"/>
    </ligand>
</feature>
<feature type="binding site" evidence="5">
    <location>
        <position position="99"/>
    </location>
    <ligand>
        <name>Fe cation</name>
        <dbReference type="ChEBI" id="CHEBI:24875"/>
    </ligand>
</feature>
<evidence type="ECO:0000256" key="2">
    <source>
        <dbReference type="ARBA" id="ARBA00022723"/>
    </source>
</evidence>
<dbReference type="FunCoup" id="E8N329">
    <property type="interactions" value="355"/>
</dbReference>
<dbReference type="AlphaFoldDB" id="E8N329"/>
<dbReference type="STRING" id="926569.ANT_31550"/>
<dbReference type="GO" id="GO:0046872">
    <property type="term" value="F:metal ion binding"/>
    <property type="evidence" value="ECO:0007669"/>
    <property type="project" value="UniProtKB-KW"/>
</dbReference>
<accession>E8N329</accession>
<dbReference type="eggNOG" id="COG0242">
    <property type="taxonomic scope" value="Bacteria"/>
</dbReference>
<keyword evidence="5" id="KW-0408">Iron</keyword>